<feature type="chain" id="PRO_5046194613" evidence="1">
    <location>
        <begin position="20"/>
        <end position="261"/>
    </location>
</feature>
<dbReference type="Proteomes" id="UP001152321">
    <property type="component" value="Unassembled WGS sequence"/>
</dbReference>
<organism evidence="3 4">
    <name type="scientific">Bdellovibrio svalbardensis</name>
    <dbReference type="NCBI Taxonomy" id="2972972"/>
    <lineage>
        <taxon>Bacteria</taxon>
        <taxon>Pseudomonadati</taxon>
        <taxon>Bdellovibrionota</taxon>
        <taxon>Bdellovibrionia</taxon>
        <taxon>Bdellovibrionales</taxon>
        <taxon>Pseudobdellovibrionaceae</taxon>
        <taxon>Bdellovibrio</taxon>
    </lineage>
</organism>
<feature type="domain" description="Phosphatidate phosphatase APP1 catalytic" evidence="2">
    <location>
        <begin position="22"/>
        <end position="162"/>
    </location>
</feature>
<sequence>MKKYIALLAGLMISMTLEAKVLVISDIDDTLKVSHVLSKKGAASSFVDESSRFVGMSEIFQMLDLQHEDIEFHYVSLAPKFLMEGQHLDFLEENGFPITELHMNPGMKQDPDLKQKAIRKVLREKNPELVIYFGDNGQFDTVVYDQMSKEFPQIPAISYIREAYSKLNLSKHPTKPGQIGFVTSVEVVIDLISKGLLPQKAYGPIENIVYKRMKRDDRHEMLGAMVFPWWQDCRDFKWVWNIANPSAKLQAIEATIAEKCR</sequence>
<evidence type="ECO:0000256" key="1">
    <source>
        <dbReference type="SAM" id="SignalP"/>
    </source>
</evidence>
<dbReference type="InterPro" id="IPR019236">
    <property type="entry name" value="APP1_cat"/>
</dbReference>
<feature type="signal peptide" evidence="1">
    <location>
        <begin position="1"/>
        <end position="19"/>
    </location>
</feature>
<reference evidence="3" key="1">
    <citation type="submission" date="2022-08" db="EMBL/GenBank/DDBJ databases">
        <title>Novel Bdellovibrio Species Isolated from Svalbard: Designation Bdellovibrio svalbardensis.</title>
        <authorList>
            <person name="Mitchell R.J."/>
            <person name="Choi S.Y."/>
        </authorList>
    </citation>
    <scope>NUCLEOTIDE SEQUENCE</scope>
    <source>
        <strain evidence="3">PAP01</strain>
    </source>
</reference>
<comment type="caution">
    <text evidence="3">The sequence shown here is derived from an EMBL/GenBank/DDBJ whole genome shotgun (WGS) entry which is preliminary data.</text>
</comment>
<accession>A0ABT6DIG3</accession>
<protein>
    <submittedName>
        <fullName evidence="3">App1 family protein</fullName>
    </submittedName>
</protein>
<evidence type="ECO:0000313" key="3">
    <source>
        <dbReference type="EMBL" id="MDG0816641.1"/>
    </source>
</evidence>
<gene>
    <name evidence="3" type="ORF">NWE73_09715</name>
</gene>
<dbReference type="InterPro" id="IPR052935">
    <property type="entry name" value="Mg2+_PAP"/>
</dbReference>
<evidence type="ECO:0000313" key="4">
    <source>
        <dbReference type="Proteomes" id="UP001152321"/>
    </source>
</evidence>
<dbReference type="EMBL" id="JANRMI010000002">
    <property type="protein sequence ID" value="MDG0816641.1"/>
    <property type="molecule type" value="Genomic_DNA"/>
</dbReference>
<dbReference type="Pfam" id="PF09949">
    <property type="entry name" value="APP1_cat"/>
    <property type="match status" value="1"/>
</dbReference>
<dbReference type="RefSeq" id="WP_277578118.1">
    <property type="nucleotide sequence ID" value="NZ_JANRMI010000002.1"/>
</dbReference>
<dbReference type="PANTHER" id="PTHR28208">
    <property type="entry name" value="PHOSPHATIDATE PHOSPHATASE APP1"/>
    <property type="match status" value="1"/>
</dbReference>
<keyword evidence="4" id="KW-1185">Reference proteome</keyword>
<keyword evidence="1" id="KW-0732">Signal</keyword>
<dbReference type="PANTHER" id="PTHR28208:SF3">
    <property type="entry name" value="PHOSPHATIDATE PHOSPHATASE APP1"/>
    <property type="match status" value="1"/>
</dbReference>
<proteinExistence type="predicted"/>
<name>A0ABT6DIG3_9BACT</name>
<evidence type="ECO:0000259" key="2">
    <source>
        <dbReference type="Pfam" id="PF09949"/>
    </source>
</evidence>